<evidence type="ECO:0000256" key="2">
    <source>
        <dbReference type="ARBA" id="ARBA00022676"/>
    </source>
</evidence>
<dbReference type="Gene3D" id="3.40.50.2000">
    <property type="entry name" value="Glycogen Phosphorylase B"/>
    <property type="match status" value="2"/>
</dbReference>
<reference evidence="6" key="1">
    <citation type="journal article" date="2014" name="Int. J. Syst. Evol. Microbiol.">
        <title>Complete genome of a new Firmicutes species belonging to the dominant human colonic microbiota ('Ruminococcus bicirculans') reveals two chromosomes and a selective capacity to utilize plant glucans.</title>
        <authorList>
            <consortium name="NISC Comparative Sequencing Program"/>
            <person name="Wegmann U."/>
            <person name="Louis P."/>
            <person name="Goesmann A."/>
            <person name="Henrissat B."/>
            <person name="Duncan S.H."/>
            <person name="Flint H.J."/>
        </authorList>
    </citation>
    <scope>NUCLEOTIDE SEQUENCE</scope>
    <source>
        <strain evidence="6">NBRC 108219</strain>
    </source>
</reference>
<feature type="domain" description="Glycosyl transferase family 1" evidence="4">
    <location>
        <begin position="204"/>
        <end position="347"/>
    </location>
</feature>
<comment type="caution">
    <text evidence="6">The sequence shown here is derived from an EMBL/GenBank/DDBJ whole genome shotgun (WGS) entry which is preliminary data.</text>
</comment>
<evidence type="ECO:0000256" key="3">
    <source>
        <dbReference type="ARBA" id="ARBA00022679"/>
    </source>
</evidence>
<keyword evidence="2" id="KW-0328">Glycosyltransferase</keyword>
<reference evidence="6" key="2">
    <citation type="submission" date="2023-01" db="EMBL/GenBank/DDBJ databases">
        <title>Draft genome sequence of Algimonas ampicilliniresistens strain NBRC 108219.</title>
        <authorList>
            <person name="Sun Q."/>
            <person name="Mori K."/>
        </authorList>
    </citation>
    <scope>NUCLEOTIDE SEQUENCE</scope>
    <source>
        <strain evidence="6">NBRC 108219</strain>
    </source>
</reference>
<protein>
    <submittedName>
        <fullName evidence="6">Glycosyl transferase</fullName>
    </submittedName>
</protein>
<dbReference type="InterPro" id="IPR028098">
    <property type="entry name" value="Glyco_trans_4-like_N"/>
</dbReference>
<keyword evidence="7" id="KW-1185">Reference proteome</keyword>
<dbReference type="PANTHER" id="PTHR12526">
    <property type="entry name" value="GLYCOSYLTRANSFERASE"/>
    <property type="match status" value="1"/>
</dbReference>
<organism evidence="6 7">
    <name type="scientific">Algimonas ampicilliniresistens</name>
    <dbReference type="NCBI Taxonomy" id="1298735"/>
    <lineage>
        <taxon>Bacteria</taxon>
        <taxon>Pseudomonadati</taxon>
        <taxon>Pseudomonadota</taxon>
        <taxon>Alphaproteobacteria</taxon>
        <taxon>Maricaulales</taxon>
        <taxon>Robiginitomaculaceae</taxon>
        <taxon>Algimonas</taxon>
    </lineage>
</organism>
<dbReference type="SUPFAM" id="SSF53756">
    <property type="entry name" value="UDP-Glycosyltransferase/glycogen phosphorylase"/>
    <property type="match status" value="1"/>
</dbReference>
<evidence type="ECO:0000313" key="7">
    <source>
        <dbReference type="Proteomes" id="UP001161391"/>
    </source>
</evidence>
<accession>A0ABQ5V6R2</accession>
<name>A0ABQ5V6R2_9PROT</name>
<evidence type="ECO:0000259" key="5">
    <source>
        <dbReference type="Pfam" id="PF13439"/>
    </source>
</evidence>
<sequence>MVDVLRAHATASCVTKPSSYNVLQVLPALEAGGVERTTVEVSEALIADGHGAFVVSGGGRLVNKLTKAGATHFTANVGSKRLLSLPWRIAALRKLIVLNKIDVVHARSRAPAWAAWRAAMAEGVPFVTTYHGIYNEGFLGKRRYNSIMARGDLVIANSRFTADHVMATHKTPEDRIRVIPRGVDMALFDPKAVSRGRVEAVWNKWNVKPDDRVILLPARLTRWKGQTVAIRALARLPDDTVLVCAGDPQGRDAYVAELRALANSLGVAERLRLPGHEIDMPAAFMAADRVTTPSTDPEAFGRTAAEAQAMGRWVVASNHGGAVDVVDNEVTGRLVAPGDSDALARALLGVPGTYDPIAARERIADRFSKQALQSATLQVYREAIQQQSR</sequence>
<gene>
    <name evidence="6" type="ORF">GCM10007853_01400</name>
</gene>
<proteinExistence type="inferred from homology"/>
<dbReference type="CDD" id="cd03819">
    <property type="entry name" value="GT4_WavL-like"/>
    <property type="match status" value="1"/>
</dbReference>
<dbReference type="Pfam" id="PF13439">
    <property type="entry name" value="Glyco_transf_4"/>
    <property type="match status" value="1"/>
</dbReference>
<dbReference type="PANTHER" id="PTHR12526:SF640">
    <property type="entry name" value="COLANIC ACID BIOSYNTHESIS GLYCOSYLTRANSFERASE WCAL-RELATED"/>
    <property type="match status" value="1"/>
</dbReference>
<evidence type="ECO:0000256" key="1">
    <source>
        <dbReference type="ARBA" id="ARBA00009481"/>
    </source>
</evidence>
<comment type="similarity">
    <text evidence="1">Belongs to the glycosyltransferase group 1 family. Glycosyltransferase 4 subfamily.</text>
</comment>
<evidence type="ECO:0000259" key="4">
    <source>
        <dbReference type="Pfam" id="PF00534"/>
    </source>
</evidence>
<dbReference type="GO" id="GO:0016740">
    <property type="term" value="F:transferase activity"/>
    <property type="evidence" value="ECO:0007669"/>
    <property type="project" value="UniProtKB-KW"/>
</dbReference>
<evidence type="ECO:0000313" key="6">
    <source>
        <dbReference type="EMBL" id="GLQ22266.1"/>
    </source>
</evidence>
<keyword evidence="3 6" id="KW-0808">Transferase</keyword>
<dbReference type="InterPro" id="IPR001296">
    <property type="entry name" value="Glyco_trans_1"/>
</dbReference>
<dbReference type="EMBL" id="BSNK01000001">
    <property type="protein sequence ID" value="GLQ22266.1"/>
    <property type="molecule type" value="Genomic_DNA"/>
</dbReference>
<dbReference type="Pfam" id="PF00534">
    <property type="entry name" value="Glycos_transf_1"/>
    <property type="match status" value="1"/>
</dbReference>
<feature type="domain" description="Glycosyltransferase subfamily 4-like N-terminal" evidence="5">
    <location>
        <begin position="32"/>
        <end position="185"/>
    </location>
</feature>
<dbReference type="Proteomes" id="UP001161391">
    <property type="component" value="Unassembled WGS sequence"/>
</dbReference>